<organism evidence="1 2">
    <name type="scientific">Bacillus anthracis</name>
    <name type="common">anthrax bacterium</name>
    <dbReference type="NCBI Taxonomy" id="1392"/>
    <lineage>
        <taxon>Bacteria</taxon>
        <taxon>Bacillati</taxon>
        <taxon>Bacillota</taxon>
        <taxon>Bacilli</taxon>
        <taxon>Bacillales</taxon>
        <taxon>Bacillaceae</taxon>
        <taxon>Bacillus</taxon>
        <taxon>Bacillus cereus group</taxon>
    </lineage>
</organism>
<accession>A0A0J1I5B4</accession>
<proteinExistence type="predicted"/>
<protein>
    <submittedName>
        <fullName evidence="1">Uncharacterized protein</fullName>
    </submittedName>
</protein>
<evidence type="ECO:0000313" key="2">
    <source>
        <dbReference type="Proteomes" id="UP000035904"/>
    </source>
</evidence>
<gene>
    <name evidence="1" type="ORF">ABW01_02295</name>
</gene>
<name>A0A0J1I5B4_BACAN</name>
<dbReference type="Proteomes" id="UP000035904">
    <property type="component" value="Unassembled WGS sequence"/>
</dbReference>
<dbReference type="EMBL" id="LDPG01000001">
    <property type="protein sequence ID" value="KLV21124.1"/>
    <property type="molecule type" value="Genomic_DNA"/>
</dbReference>
<comment type="caution">
    <text evidence="1">The sequence shown here is derived from an EMBL/GenBank/DDBJ whole genome shotgun (WGS) entry which is preliminary data.</text>
</comment>
<sequence length="57" mass="6363">MLDILRLVIFIIVAIGAIINIYMEFKKPQKSIFSIVFLSVLLIGSSGLIKDILSKLL</sequence>
<reference evidence="1 2" key="1">
    <citation type="submission" date="2015-05" db="EMBL/GenBank/DDBJ databases">
        <title>Whole genome sequence and identification of bacterial endophytes from Costus igneus.</title>
        <authorList>
            <person name="Lee Y.P."/>
            <person name="Gan H.M."/>
            <person name="Eng W."/>
            <person name="Wheatley M.S."/>
            <person name="Caraballo A."/>
            <person name="Polter S."/>
            <person name="Savka M.A."/>
            <person name="Hudson A.O."/>
        </authorList>
    </citation>
    <scope>NUCLEOTIDE SEQUENCE [LARGE SCALE GENOMIC DNA]</scope>
    <source>
        <strain evidence="1 2">RIT375</strain>
    </source>
</reference>
<evidence type="ECO:0000313" key="1">
    <source>
        <dbReference type="EMBL" id="KLV21124.1"/>
    </source>
</evidence>
<dbReference type="PATRIC" id="fig|1392.242.peg.475"/>
<dbReference type="AlphaFoldDB" id="A0A0J1I5B4"/>